<keyword evidence="1" id="KW-1133">Transmembrane helix</keyword>
<sequence>MEKDEKALQELLETVDVLRVIAMKGRSEARHFAVYMVAFGLYAAFNIFSDLLTGRAFWGPTLYIAFFGATAPIVGLLPSLILWGIAGALAGAVGLAARSMGWTLAAILLTAAGGIIAAYGIALRRGRLEGMPPLRTALAPKIGWAWGVIMGGMAVLTAGLGQAPLPPGAITALWGYAIGIGLFISGVMFPFFFPLGLIGIFGVPLLALVAGRPDLAYGMVGILSLAMAARGGMELQRKP</sequence>
<feature type="transmembrane region" description="Helical" evidence="1">
    <location>
        <begin position="215"/>
        <end position="233"/>
    </location>
</feature>
<evidence type="ECO:0000313" key="3">
    <source>
        <dbReference type="Proteomes" id="UP000236642"/>
    </source>
</evidence>
<comment type="caution">
    <text evidence="2">The sequence shown here is derived from an EMBL/GenBank/DDBJ whole genome shotgun (WGS) entry which is preliminary data.</text>
</comment>
<dbReference type="AlphaFoldDB" id="A0A2H5Y8Q0"/>
<keyword evidence="1" id="KW-0472">Membrane</keyword>
<protein>
    <submittedName>
        <fullName evidence="2">Uncharacterized protein</fullName>
    </submittedName>
</protein>
<reference evidence="3" key="1">
    <citation type="submission" date="2017-09" db="EMBL/GenBank/DDBJ databases">
        <title>Metaegenomics of thermophilic ammonia-oxidizing enrichment culture.</title>
        <authorList>
            <person name="Kato S."/>
            <person name="Suzuki K."/>
        </authorList>
    </citation>
    <scope>NUCLEOTIDE SEQUENCE [LARGE SCALE GENOMIC DNA]</scope>
</reference>
<evidence type="ECO:0000256" key="1">
    <source>
        <dbReference type="SAM" id="Phobius"/>
    </source>
</evidence>
<dbReference type="EMBL" id="BEHY01000072">
    <property type="protein sequence ID" value="GBD09834.1"/>
    <property type="molecule type" value="Genomic_DNA"/>
</dbReference>
<dbReference type="Proteomes" id="UP000236642">
    <property type="component" value="Unassembled WGS sequence"/>
</dbReference>
<evidence type="ECO:0000313" key="2">
    <source>
        <dbReference type="EMBL" id="GBD09834.1"/>
    </source>
</evidence>
<feature type="transmembrane region" description="Helical" evidence="1">
    <location>
        <begin position="173"/>
        <end position="203"/>
    </location>
</feature>
<name>A0A2H5Y8Q0_9CHLR</name>
<feature type="transmembrane region" description="Helical" evidence="1">
    <location>
        <begin position="61"/>
        <end position="90"/>
    </location>
</feature>
<gene>
    <name evidence="2" type="ORF">HRbin22_02095</name>
</gene>
<feature type="transmembrane region" description="Helical" evidence="1">
    <location>
        <begin position="32"/>
        <end position="49"/>
    </location>
</feature>
<feature type="transmembrane region" description="Helical" evidence="1">
    <location>
        <begin position="142"/>
        <end position="161"/>
    </location>
</feature>
<feature type="transmembrane region" description="Helical" evidence="1">
    <location>
        <begin position="102"/>
        <end position="122"/>
    </location>
</feature>
<keyword evidence="1" id="KW-0812">Transmembrane</keyword>
<organism evidence="2 3">
    <name type="scientific">Candidatus Thermoflexus japonica</name>
    <dbReference type="NCBI Taxonomy" id="2035417"/>
    <lineage>
        <taxon>Bacteria</taxon>
        <taxon>Bacillati</taxon>
        <taxon>Chloroflexota</taxon>
        <taxon>Thermoflexia</taxon>
        <taxon>Thermoflexales</taxon>
        <taxon>Thermoflexaceae</taxon>
        <taxon>Thermoflexus</taxon>
    </lineage>
</organism>
<proteinExistence type="predicted"/>
<accession>A0A2H5Y8Q0</accession>